<gene>
    <name evidence="7" type="ORF">OD750_001850</name>
</gene>
<dbReference type="EMBL" id="JAOVZO020000001">
    <property type="protein sequence ID" value="MDC8011284.1"/>
    <property type="molecule type" value="Genomic_DNA"/>
</dbReference>
<dbReference type="PANTHER" id="PTHR36842">
    <property type="entry name" value="PROTEIN TOLB HOMOLOG"/>
    <property type="match status" value="1"/>
</dbReference>
<dbReference type="Proteomes" id="UP001139971">
    <property type="component" value="Unassembled WGS sequence"/>
</dbReference>
<keyword evidence="5" id="KW-0812">Transmembrane</keyword>
<evidence type="ECO:0000256" key="2">
    <source>
        <dbReference type="ARBA" id="ARBA00023125"/>
    </source>
</evidence>
<evidence type="ECO:0000256" key="1">
    <source>
        <dbReference type="ARBA" id="ARBA00009820"/>
    </source>
</evidence>
<dbReference type="InterPro" id="IPR016032">
    <property type="entry name" value="Sig_transdc_resp-reg_C-effctor"/>
</dbReference>
<evidence type="ECO:0000256" key="3">
    <source>
        <dbReference type="PROSITE-ProRule" id="PRU01091"/>
    </source>
</evidence>
<dbReference type="AlphaFoldDB" id="A0A9X3YGM4"/>
<dbReference type="SUPFAM" id="SSF46894">
    <property type="entry name" value="C-terminal effector domain of the bipartite response regulators"/>
    <property type="match status" value="1"/>
</dbReference>
<dbReference type="InterPro" id="IPR011042">
    <property type="entry name" value="6-blade_b-propeller_TolB-like"/>
</dbReference>
<dbReference type="Gene3D" id="1.10.10.10">
    <property type="entry name" value="Winged helix-like DNA-binding domain superfamily/Winged helix DNA-binding domain"/>
    <property type="match status" value="1"/>
</dbReference>
<feature type="transmembrane region" description="Helical" evidence="5">
    <location>
        <begin position="170"/>
        <end position="191"/>
    </location>
</feature>
<dbReference type="GO" id="GO:0003677">
    <property type="term" value="F:DNA binding"/>
    <property type="evidence" value="ECO:0007669"/>
    <property type="project" value="UniProtKB-UniRule"/>
</dbReference>
<keyword evidence="5" id="KW-1133">Transmembrane helix</keyword>
<dbReference type="GO" id="GO:0006355">
    <property type="term" value="P:regulation of DNA-templated transcription"/>
    <property type="evidence" value="ECO:0007669"/>
    <property type="project" value="InterPro"/>
</dbReference>
<dbReference type="Gene3D" id="2.120.10.30">
    <property type="entry name" value="TolB, C-terminal domain"/>
    <property type="match status" value="2"/>
</dbReference>
<evidence type="ECO:0000256" key="4">
    <source>
        <dbReference type="SAM" id="MobiDB-lite"/>
    </source>
</evidence>
<dbReference type="Pfam" id="PF07676">
    <property type="entry name" value="PD40"/>
    <property type="match status" value="3"/>
</dbReference>
<evidence type="ECO:0000313" key="7">
    <source>
        <dbReference type="EMBL" id="MDC8011284.1"/>
    </source>
</evidence>
<dbReference type="SMART" id="SM00862">
    <property type="entry name" value="Trans_reg_C"/>
    <property type="match status" value="1"/>
</dbReference>
<accession>A0A9X3YGM4</accession>
<evidence type="ECO:0000256" key="5">
    <source>
        <dbReference type="SAM" id="Phobius"/>
    </source>
</evidence>
<protein>
    <submittedName>
        <fullName evidence="7">Winged helix-turn-helix domain-containing protein</fullName>
    </submittedName>
</protein>
<dbReference type="SUPFAM" id="SSF82171">
    <property type="entry name" value="DPP6 N-terminal domain-like"/>
    <property type="match status" value="1"/>
</dbReference>
<dbReference type="PROSITE" id="PS51755">
    <property type="entry name" value="OMPR_PHOB"/>
    <property type="match status" value="1"/>
</dbReference>
<sequence>MTDPIASHPGNVLPFARPRTASERGGAAGMSGILRVGSHRVDLGALRVISDPERPRLTLKAAMVLVELARRGGQTLSRDDLLGTVWAGTTPTPEVVTQAIRELRRALGDKGDGPRQIETVPKLGYRLVVPVEFVAAVEPAAAGAANDATPAPIEPVDVASPPRRKSSWRAMLATLAVVATLAAALVVYALLPRAVAYEWRAQSLRVLTNLPGPEQYPHISNDGLRFAYSRFDGVDERVSVREIDASRAREIEGDGDAHDHYAVWSPNDAELAFIRKEKDRCRIVATPLAGGPVRELGACGREVATLYSWTPDGGAIVSSGLDGPDGFGTRPVVQHPGRAPQEIVYPRAQTSYDLDPKYSPDGRRLAFRRGTIPFSDLYVMEVGDPDSVRRLTRLASTMFGYDWTRDGAALVFSSDHEGPPALYAVDVADARLTALGIAPATWPDLALHADVGVYEIPEHHIQMRRLDLARADKPAPLAASSANDVGARISPDGKRVALLSDRSGSWQVWIHDLTTGDAFAISNLARRMPEFPEWRPDGRAVGFITHGSGPGDAREIEIDSRVERRLGSAGLDARRVTYAADGAVLLVAVKNGAAALYRVEADRETELVAGASFAREAAGGDVLFNYADRDGLFRRSARDGAIALLTPDVSNRLRRGWDIVGNHVYYVEPMREHAPVMRYDLASGALDEVAATRCGVSAHSLSVFADERAAIASCSESYESDVGLLRIDRGG</sequence>
<dbReference type="InterPro" id="IPR001867">
    <property type="entry name" value="OmpR/PhoB-type_DNA-bd"/>
</dbReference>
<evidence type="ECO:0000259" key="6">
    <source>
        <dbReference type="PROSITE" id="PS51755"/>
    </source>
</evidence>
<dbReference type="RefSeq" id="WP_263543694.1">
    <property type="nucleotide sequence ID" value="NZ_JAOVZO020000001.1"/>
</dbReference>
<reference evidence="7" key="1">
    <citation type="submission" date="2023-02" db="EMBL/GenBank/DDBJ databases">
        <title>Tahibacter soli sp. nov. isolated from soil.</title>
        <authorList>
            <person name="Baek J.H."/>
            <person name="Lee J.K."/>
            <person name="Choi D.G."/>
            <person name="Jeon C.O."/>
        </authorList>
    </citation>
    <scope>NUCLEOTIDE SEQUENCE</scope>
    <source>
        <strain evidence="7">BL</strain>
    </source>
</reference>
<feature type="DNA-binding region" description="OmpR/PhoB-type" evidence="3">
    <location>
        <begin position="31"/>
        <end position="129"/>
    </location>
</feature>
<comment type="similarity">
    <text evidence="1">Belongs to the TolB family.</text>
</comment>
<dbReference type="CDD" id="cd00383">
    <property type="entry name" value="trans_reg_C"/>
    <property type="match status" value="1"/>
</dbReference>
<dbReference type="Pfam" id="PF00486">
    <property type="entry name" value="Trans_reg_C"/>
    <property type="match status" value="1"/>
</dbReference>
<dbReference type="SUPFAM" id="SSF69304">
    <property type="entry name" value="Tricorn protease N-terminal domain"/>
    <property type="match status" value="1"/>
</dbReference>
<keyword evidence="2 3" id="KW-0238">DNA-binding</keyword>
<keyword evidence="5" id="KW-0472">Membrane</keyword>
<dbReference type="GO" id="GO:0000160">
    <property type="term" value="P:phosphorelay signal transduction system"/>
    <property type="evidence" value="ECO:0007669"/>
    <property type="project" value="InterPro"/>
</dbReference>
<feature type="region of interest" description="Disordered" evidence="4">
    <location>
        <begin position="1"/>
        <end position="26"/>
    </location>
</feature>
<evidence type="ECO:0000313" key="8">
    <source>
        <dbReference type="Proteomes" id="UP001139971"/>
    </source>
</evidence>
<feature type="domain" description="OmpR/PhoB-type" evidence="6">
    <location>
        <begin position="31"/>
        <end position="129"/>
    </location>
</feature>
<proteinExistence type="inferred from homology"/>
<keyword evidence="8" id="KW-1185">Reference proteome</keyword>
<organism evidence="7 8">
    <name type="scientific">Tahibacter soli</name>
    <dbReference type="NCBI Taxonomy" id="2983605"/>
    <lineage>
        <taxon>Bacteria</taxon>
        <taxon>Pseudomonadati</taxon>
        <taxon>Pseudomonadota</taxon>
        <taxon>Gammaproteobacteria</taxon>
        <taxon>Lysobacterales</taxon>
        <taxon>Rhodanobacteraceae</taxon>
        <taxon>Tahibacter</taxon>
    </lineage>
</organism>
<name>A0A9X3YGM4_9GAMM</name>
<comment type="caution">
    <text evidence="7">The sequence shown here is derived from an EMBL/GenBank/DDBJ whole genome shotgun (WGS) entry which is preliminary data.</text>
</comment>
<dbReference type="InterPro" id="IPR011659">
    <property type="entry name" value="WD40"/>
</dbReference>
<dbReference type="InterPro" id="IPR036388">
    <property type="entry name" value="WH-like_DNA-bd_sf"/>
</dbReference>
<dbReference type="PANTHER" id="PTHR36842:SF1">
    <property type="entry name" value="PROTEIN TOLB"/>
    <property type="match status" value="1"/>
</dbReference>